<organism evidence="2">
    <name type="scientific">viral metagenome</name>
    <dbReference type="NCBI Taxonomy" id="1070528"/>
    <lineage>
        <taxon>unclassified sequences</taxon>
        <taxon>metagenomes</taxon>
        <taxon>organismal metagenomes</taxon>
    </lineage>
</organism>
<dbReference type="EMBL" id="MN740118">
    <property type="protein sequence ID" value="QHT88526.1"/>
    <property type="molecule type" value="Genomic_DNA"/>
</dbReference>
<sequence length="231" mass="25035">MATRKNKGGKKQKIYRMKGCSKRHSLGGKSHKCSKSCKHSMKGGGCDPVTHYCGSSGMGGGCGSCGQTGGFGGCTTCRHRQTGGFFNCPTCYKHQKGGNFFKTDLPPVPAPLVGKEWLPEIKGWPGVDGSRNYLANNLYKTDVQTMMKLDGGAKKSWGGKSNSKKSWGGKKNKSRKTKLQGGGLLPQEFVNLGRDLKFNFESTLNSLNGYSAPVNPKVYMDQFAKTNKMLI</sequence>
<feature type="region of interest" description="Disordered" evidence="1">
    <location>
        <begin position="151"/>
        <end position="180"/>
    </location>
</feature>
<reference evidence="2" key="1">
    <citation type="journal article" date="2020" name="Nature">
        <title>Giant virus diversity and host interactions through global metagenomics.</title>
        <authorList>
            <person name="Schulz F."/>
            <person name="Roux S."/>
            <person name="Paez-Espino D."/>
            <person name="Jungbluth S."/>
            <person name="Walsh D.A."/>
            <person name="Denef V.J."/>
            <person name="McMahon K.D."/>
            <person name="Konstantinidis K.T."/>
            <person name="Eloe-Fadrosh E.A."/>
            <person name="Kyrpides N.C."/>
            <person name="Woyke T."/>
        </authorList>
    </citation>
    <scope>NUCLEOTIDE SEQUENCE</scope>
    <source>
        <strain evidence="2">GVMAG-M-3300023184-51</strain>
    </source>
</reference>
<dbReference type="AlphaFoldDB" id="A0A6C0I878"/>
<feature type="compositionally biased region" description="Basic residues" evidence="1">
    <location>
        <begin position="167"/>
        <end position="178"/>
    </location>
</feature>
<accession>A0A6C0I878</accession>
<feature type="compositionally biased region" description="Low complexity" evidence="1">
    <location>
        <begin position="154"/>
        <end position="166"/>
    </location>
</feature>
<proteinExistence type="predicted"/>
<evidence type="ECO:0000313" key="2">
    <source>
        <dbReference type="EMBL" id="QHT88526.1"/>
    </source>
</evidence>
<evidence type="ECO:0000256" key="1">
    <source>
        <dbReference type="SAM" id="MobiDB-lite"/>
    </source>
</evidence>
<protein>
    <submittedName>
        <fullName evidence="2">Uncharacterized protein</fullName>
    </submittedName>
</protein>
<name>A0A6C0I878_9ZZZZ</name>